<evidence type="ECO:0000256" key="5">
    <source>
        <dbReference type="ARBA" id="ARBA00022692"/>
    </source>
</evidence>
<evidence type="ECO:0000256" key="6">
    <source>
        <dbReference type="ARBA" id="ARBA00022989"/>
    </source>
</evidence>
<name>A0ABP9RMB4_9ACTN</name>
<keyword evidence="7 8" id="KW-0472">Membrane</keyword>
<dbReference type="PANTHER" id="PTHR33908">
    <property type="entry name" value="MANNOSYLTRANSFERASE YKCB-RELATED"/>
    <property type="match status" value="1"/>
</dbReference>
<proteinExistence type="predicted"/>
<reference evidence="10" key="1">
    <citation type="journal article" date="2019" name="Int. J. Syst. Evol. Microbiol.">
        <title>The Global Catalogue of Microorganisms (GCM) 10K type strain sequencing project: providing services to taxonomists for standard genome sequencing and annotation.</title>
        <authorList>
            <consortium name="The Broad Institute Genomics Platform"/>
            <consortium name="The Broad Institute Genome Sequencing Center for Infectious Disease"/>
            <person name="Wu L."/>
            <person name="Ma J."/>
        </authorList>
    </citation>
    <scope>NUCLEOTIDE SEQUENCE [LARGE SCALE GENOMIC DNA]</scope>
    <source>
        <strain evidence="10">JCM 18304</strain>
    </source>
</reference>
<feature type="transmembrane region" description="Helical" evidence="8">
    <location>
        <begin position="442"/>
        <end position="464"/>
    </location>
</feature>
<keyword evidence="10" id="KW-1185">Reference proteome</keyword>
<keyword evidence="6 8" id="KW-1133">Transmembrane helix</keyword>
<evidence type="ECO:0000256" key="4">
    <source>
        <dbReference type="ARBA" id="ARBA00022679"/>
    </source>
</evidence>
<feature type="transmembrane region" description="Helical" evidence="8">
    <location>
        <begin position="224"/>
        <end position="247"/>
    </location>
</feature>
<evidence type="ECO:0000313" key="10">
    <source>
        <dbReference type="Proteomes" id="UP001501570"/>
    </source>
</evidence>
<accession>A0ABP9RMB4</accession>
<feature type="transmembrane region" description="Helical" evidence="8">
    <location>
        <begin position="313"/>
        <end position="333"/>
    </location>
</feature>
<evidence type="ECO:0000256" key="2">
    <source>
        <dbReference type="ARBA" id="ARBA00022475"/>
    </source>
</evidence>
<evidence type="ECO:0000256" key="3">
    <source>
        <dbReference type="ARBA" id="ARBA00022676"/>
    </source>
</evidence>
<organism evidence="9 10">
    <name type="scientific">Rugosimonospora acidiphila</name>
    <dbReference type="NCBI Taxonomy" id="556531"/>
    <lineage>
        <taxon>Bacteria</taxon>
        <taxon>Bacillati</taxon>
        <taxon>Actinomycetota</taxon>
        <taxon>Actinomycetes</taxon>
        <taxon>Micromonosporales</taxon>
        <taxon>Micromonosporaceae</taxon>
        <taxon>Rugosimonospora</taxon>
    </lineage>
</organism>
<feature type="transmembrane region" description="Helical" evidence="8">
    <location>
        <begin position="156"/>
        <end position="173"/>
    </location>
</feature>
<feature type="transmembrane region" description="Helical" evidence="8">
    <location>
        <begin position="339"/>
        <end position="360"/>
    </location>
</feature>
<feature type="transmembrane region" description="Helical" evidence="8">
    <location>
        <begin position="388"/>
        <end position="408"/>
    </location>
</feature>
<sequence length="691" mass="72528">MLLAGCYAAVCWANVVTRTQWLSDSRLYLAWAYRYLGYSEADAAHRTHNFLVNMDGVTPCGFCWVPGYEHSFFSGANGAVAGARPLYPLLSAPFVALFGPNGMLVVPVVAFAVSIVLVALLAHRLWGRHWGLLAGLLLLIPVTVSRYGLYAMTESLAVALTLACVVFLPLARVPRRRDLLWFTVALVAGLFVRQFAIALAAGVALAWLVVALRDRRLFNAWWRFAVAAVAATLLTLVGQSVITSHWFGGGALNLSARYQQLTCQALHHCGVRSIPWGIHYIAKADYHYIRTDLALVATVAVAILALWRWRSELVALTAGAAIATGALNLVVVWPSYYRYLVPIHPLILLTALSLIADFVARPRRAPSRSVDAPAEIGIGRSGPDVPRLGWVLAGVTFLGAVVVVWRRVRPPQHALVVLSFLLLAAAFLLIVLLVADRFGAGAGILAGITLSLSGLLLSTVLGSWHYAVLLAAGAGAVVLLPDGEPGRAGEPDHGRDGGAGVTGRFGAAVRALPPRLRLLALAGLAALATLALPVGAAIGGGAVAGWAASSVRARRVGNPWTLPAAATLLGTVVAGAVRVGVAGLSWTPRSLVPLIAADFRNLVPDRVLYLTCLVAVAGAVAAWRRPVAWYVAGAVAVTAVLHAGSPTPHVGDILAAYPALVVVAAGLLAPLGRPVPAAEPARQAVQSATGS</sequence>
<feature type="transmembrane region" description="Helical" evidence="8">
    <location>
        <begin position="129"/>
        <end position="149"/>
    </location>
</feature>
<keyword evidence="3" id="KW-0328">Glycosyltransferase</keyword>
<keyword evidence="5 8" id="KW-0812">Transmembrane</keyword>
<evidence type="ECO:0000256" key="7">
    <source>
        <dbReference type="ARBA" id="ARBA00023136"/>
    </source>
</evidence>
<comment type="caution">
    <text evidence="9">The sequence shown here is derived from an EMBL/GenBank/DDBJ whole genome shotgun (WGS) entry which is preliminary data.</text>
</comment>
<feature type="transmembrane region" description="Helical" evidence="8">
    <location>
        <begin position="653"/>
        <end position="672"/>
    </location>
</feature>
<dbReference type="Proteomes" id="UP001501570">
    <property type="component" value="Unassembled WGS sequence"/>
</dbReference>
<feature type="transmembrane region" description="Helical" evidence="8">
    <location>
        <begin position="560"/>
        <end position="586"/>
    </location>
</feature>
<feature type="transmembrane region" description="Helical" evidence="8">
    <location>
        <begin position="628"/>
        <end position="647"/>
    </location>
</feature>
<dbReference type="PANTHER" id="PTHR33908:SF11">
    <property type="entry name" value="MEMBRANE PROTEIN"/>
    <property type="match status" value="1"/>
</dbReference>
<evidence type="ECO:0000313" key="9">
    <source>
        <dbReference type="EMBL" id="GAA5181110.1"/>
    </source>
</evidence>
<keyword evidence="2" id="KW-1003">Cell membrane</keyword>
<feature type="transmembrane region" description="Helical" evidence="8">
    <location>
        <begin position="414"/>
        <end position="435"/>
    </location>
</feature>
<comment type="subcellular location">
    <subcellularLocation>
        <location evidence="1">Cell membrane</location>
        <topology evidence="1">Multi-pass membrane protein</topology>
    </subcellularLocation>
</comment>
<protein>
    <recommendedName>
        <fullName evidence="11">Glycosyltransferase RgtA/B/C/D-like domain-containing protein</fullName>
    </recommendedName>
</protein>
<feature type="transmembrane region" description="Helical" evidence="8">
    <location>
        <begin position="179"/>
        <end position="212"/>
    </location>
</feature>
<feature type="transmembrane region" description="Helical" evidence="8">
    <location>
        <begin position="518"/>
        <end position="548"/>
    </location>
</feature>
<feature type="transmembrane region" description="Helical" evidence="8">
    <location>
        <begin position="104"/>
        <end position="123"/>
    </location>
</feature>
<gene>
    <name evidence="9" type="ORF">GCM10023322_15020</name>
</gene>
<feature type="transmembrane region" description="Helical" evidence="8">
    <location>
        <begin position="606"/>
        <end position="623"/>
    </location>
</feature>
<dbReference type="EMBL" id="BAABJQ010000003">
    <property type="protein sequence ID" value="GAA5181110.1"/>
    <property type="molecule type" value="Genomic_DNA"/>
</dbReference>
<feature type="transmembrane region" description="Helical" evidence="8">
    <location>
        <begin position="288"/>
        <end position="306"/>
    </location>
</feature>
<evidence type="ECO:0000256" key="8">
    <source>
        <dbReference type="SAM" id="Phobius"/>
    </source>
</evidence>
<keyword evidence="4" id="KW-0808">Transferase</keyword>
<dbReference type="InterPro" id="IPR050297">
    <property type="entry name" value="LipidA_mod_glycosyltrf_83"/>
</dbReference>
<evidence type="ECO:0008006" key="11">
    <source>
        <dbReference type="Google" id="ProtNLM"/>
    </source>
</evidence>
<evidence type="ECO:0000256" key="1">
    <source>
        <dbReference type="ARBA" id="ARBA00004651"/>
    </source>
</evidence>